<sequence length="135" mass="15261">MKVIQTAGKRKTAIARATIREGKGRVRINRKPVEIIEPEIARFTIMEPLVLAGEEIVGKVDIDVKVEGGGFMGQAEAARVAIARALVEWTNDMNLKEKFMKYDRTMLVGDSRRTEPHKPNRSTKGPRAKRQKSYR</sequence>
<keyword evidence="2 4" id="KW-0689">Ribosomal protein</keyword>
<dbReference type="NCBIfam" id="TIGR03627">
    <property type="entry name" value="uS9_arch"/>
    <property type="match status" value="1"/>
</dbReference>
<dbReference type="EMBL" id="CP015103">
    <property type="protein sequence ID" value="ASJ08620.1"/>
    <property type="molecule type" value="Genomic_DNA"/>
</dbReference>
<dbReference type="InterPro" id="IPR020574">
    <property type="entry name" value="Ribosomal_uS9_CS"/>
</dbReference>
<feature type="region of interest" description="Disordered" evidence="6">
    <location>
        <begin position="108"/>
        <end position="135"/>
    </location>
</feature>
<feature type="compositionally biased region" description="Basic and acidic residues" evidence="6">
    <location>
        <begin position="108"/>
        <end position="118"/>
    </location>
</feature>
<dbReference type="RefSeq" id="WP_088855858.1">
    <property type="nucleotide sequence ID" value="NZ_CP015103.1"/>
</dbReference>
<proteinExistence type="inferred from homology"/>
<dbReference type="PANTHER" id="PTHR21569:SF16">
    <property type="entry name" value="RIBOSOMAL PROTEIN S16"/>
    <property type="match status" value="1"/>
</dbReference>
<dbReference type="GO" id="GO:0022627">
    <property type="term" value="C:cytosolic small ribosomal subunit"/>
    <property type="evidence" value="ECO:0007669"/>
    <property type="project" value="UniProtKB-UniRule"/>
</dbReference>
<dbReference type="GeneID" id="33317569"/>
<dbReference type="SUPFAM" id="SSF54211">
    <property type="entry name" value="Ribosomal protein S5 domain 2-like"/>
    <property type="match status" value="1"/>
</dbReference>
<dbReference type="PANTHER" id="PTHR21569">
    <property type="entry name" value="RIBOSOMAL PROTEIN S9"/>
    <property type="match status" value="1"/>
</dbReference>
<dbReference type="FunFam" id="3.30.230.10:FF:000051">
    <property type="entry name" value="30S ribosomal protein S9"/>
    <property type="match status" value="1"/>
</dbReference>
<dbReference type="KEGG" id="tsl:A3L11_04985"/>
<evidence type="ECO:0000256" key="6">
    <source>
        <dbReference type="SAM" id="MobiDB-lite"/>
    </source>
</evidence>
<dbReference type="InterPro" id="IPR000754">
    <property type="entry name" value="Ribosomal_uS9"/>
</dbReference>
<reference evidence="7 8" key="1">
    <citation type="submission" date="2016-04" db="EMBL/GenBank/DDBJ databases">
        <title>Complete genome sequence of Thermococcus siculi type strain RG-20.</title>
        <authorList>
            <person name="Oger P.M."/>
        </authorList>
    </citation>
    <scope>NUCLEOTIDE SEQUENCE [LARGE SCALE GENOMIC DNA]</scope>
    <source>
        <strain evidence="7 8">RG-20</strain>
    </source>
</reference>
<dbReference type="InterPro" id="IPR019958">
    <property type="entry name" value="Ribosomal_uS9_archaeal"/>
</dbReference>
<comment type="similarity">
    <text evidence="1 4 5">Belongs to the universal ribosomal protein uS9 family.</text>
</comment>
<protein>
    <recommendedName>
        <fullName evidence="4">Small ribosomal subunit protein uS9</fullName>
    </recommendedName>
</protein>
<dbReference type="HAMAP" id="MF_00532_A">
    <property type="entry name" value="Ribosomal_uS9_A"/>
    <property type="match status" value="1"/>
</dbReference>
<dbReference type="GO" id="GO:0000462">
    <property type="term" value="P:maturation of SSU-rRNA from tricistronic rRNA transcript (SSU-rRNA, 5.8S rRNA, LSU-rRNA)"/>
    <property type="evidence" value="ECO:0007669"/>
    <property type="project" value="TreeGrafter"/>
</dbReference>
<dbReference type="OrthoDB" id="52677at2157"/>
<evidence type="ECO:0000256" key="1">
    <source>
        <dbReference type="ARBA" id="ARBA00005251"/>
    </source>
</evidence>
<keyword evidence="3 4" id="KW-0687">Ribonucleoprotein</keyword>
<evidence type="ECO:0000256" key="5">
    <source>
        <dbReference type="RuleBase" id="RU003815"/>
    </source>
</evidence>
<dbReference type="GO" id="GO:0003735">
    <property type="term" value="F:structural constituent of ribosome"/>
    <property type="evidence" value="ECO:0007669"/>
    <property type="project" value="UniProtKB-UniRule"/>
</dbReference>
<dbReference type="Pfam" id="PF00380">
    <property type="entry name" value="Ribosomal_S9"/>
    <property type="match status" value="1"/>
</dbReference>
<dbReference type="Gene3D" id="3.30.230.10">
    <property type="match status" value="1"/>
</dbReference>
<dbReference type="Proteomes" id="UP000250125">
    <property type="component" value="Chromosome"/>
</dbReference>
<organism evidence="7 8">
    <name type="scientific">Thermococcus siculi</name>
    <dbReference type="NCBI Taxonomy" id="72803"/>
    <lineage>
        <taxon>Archaea</taxon>
        <taxon>Methanobacteriati</taxon>
        <taxon>Methanobacteriota</taxon>
        <taxon>Thermococci</taxon>
        <taxon>Thermococcales</taxon>
        <taxon>Thermococcaceae</taxon>
        <taxon>Thermococcus</taxon>
    </lineage>
</organism>
<dbReference type="PROSITE" id="PS00360">
    <property type="entry name" value="RIBOSOMAL_S9"/>
    <property type="match status" value="1"/>
</dbReference>
<dbReference type="GO" id="GO:0003723">
    <property type="term" value="F:RNA binding"/>
    <property type="evidence" value="ECO:0007669"/>
    <property type="project" value="TreeGrafter"/>
</dbReference>
<dbReference type="GO" id="GO:0006412">
    <property type="term" value="P:translation"/>
    <property type="evidence" value="ECO:0007669"/>
    <property type="project" value="UniProtKB-UniRule"/>
</dbReference>
<evidence type="ECO:0000313" key="7">
    <source>
        <dbReference type="EMBL" id="ASJ08620.1"/>
    </source>
</evidence>
<dbReference type="AlphaFoldDB" id="A0A2Z2MXH4"/>
<dbReference type="NCBIfam" id="NF001749">
    <property type="entry name" value="PRK00474.1"/>
    <property type="match status" value="1"/>
</dbReference>
<feature type="compositionally biased region" description="Basic residues" evidence="6">
    <location>
        <begin position="119"/>
        <end position="135"/>
    </location>
</feature>
<evidence type="ECO:0000313" key="8">
    <source>
        <dbReference type="Proteomes" id="UP000250125"/>
    </source>
</evidence>
<gene>
    <name evidence="4" type="primary">rps9</name>
    <name evidence="7" type="ORF">A3L11_04985</name>
</gene>
<evidence type="ECO:0000256" key="2">
    <source>
        <dbReference type="ARBA" id="ARBA00022980"/>
    </source>
</evidence>
<dbReference type="InterPro" id="IPR014721">
    <property type="entry name" value="Ribsml_uS5_D2-typ_fold_subgr"/>
</dbReference>
<dbReference type="InterPro" id="IPR020568">
    <property type="entry name" value="Ribosomal_Su5_D2-typ_SF"/>
</dbReference>
<evidence type="ECO:0000256" key="3">
    <source>
        <dbReference type="ARBA" id="ARBA00023274"/>
    </source>
</evidence>
<evidence type="ECO:0000256" key="4">
    <source>
        <dbReference type="HAMAP-Rule" id="MF_00532"/>
    </source>
</evidence>
<keyword evidence="8" id="KW-1185">Reference proteome</keyword>
<accession>A0A2Z2MXH4</accession>
<name>A0A2Z2MXH4_9EURY</name>